<feature type="region of interest" description="Disordered" evidence="2">
    <location>
        <begin position="643"/>
        <end position="665"/>
    </location>
</feature>
<feature type="region of interest" description="Disordered" evidence="2">
    <location>
        <begin position="507"/>
        <end position="616"/>
    </location>
</feature>
<evidence type="ECO:0000256" key="2">
    <source>
        <dbReference type="SAM" id="MobiDB-lite"/>
    </source>
</evidence>
<sequence length="665" mass="75785">MSSATAECERCRDGDLNNHWDHRTKATFQTIYDRVKFLLESRPREWKKDLQGWKKELQGAMRELLAKHIGDSLYSAYQRAIGRQIVKTKAVFDGSNLFPQKDDPGAPNHFRWAFNGNYTGFPANRLSSWSQPHILECFEALESDELYIEDLEKAPGRDEPKLQLARATEDAFRKHILDHTGRAVKDLQKCLVGDGSAGLRGWMWDFSWEEEFHKFPHQRLLWKWSDKDLKASMELLKNGSLKLVRIESLRSSSSSASCEKAIKKETKATKAARRRGNTMVPSSDDEDDEENEPHNDDEHDDDFDSGSTVVVDEGSNSGDFERLLPMTRQLLKYLARLEKQQLKVLELQTLNNTLRNSNTDLDKKIEDTKKHLKSARRFNEILLEKLEGKELEVKEMKTKCDRLERENEELSRKYAASEQKPEVKEMKTKCDRLERENEELSRKYAASEQKREEAETVAYIAINRATTVSEGCDALTAEFKQQNKSNRALITGMLASIERSHSPVLETITRPTEPPGQAGHQESPRKSHARPSNIPAASKISQNPHLGHAARTRPFQQSLSQQSPTRPTRPALIPKPNNAHVLTFNCQPPSSNGREGTGTSAKNTPTAPGSENIAQGDTEWLQTESPDCKIFRIRLADDQGGQMFSFKREWSDDERPQTTSKKARN</sequence>
<evidence type="ECO:0000313" key="3">
    <source>
        <dbReference type="EMBL" id="PMD51126.1"/>
    </source>
</evidence>
<keyword evidence="1" id="KW-0175">Coiled coil</keyword>
<keyword evidence="4" id="KW-1185">Reference proteome</keyword>
<dbReference type="EMBL" id="KZ613912">
    <property type="protein sequence ID" value="PMD51126.1"/>
    <property type="molecule type" value="Genomic_DNA"/>
</dbReference>
<dbReference type="RefSeq" id="XP_024728030.1">
    <property type="nucleotide sequence ID" value="XM_024883997.1"/>
</dbReference>
<organism evidence="3 4">
    <name type="scientific">Hyaloscypha bicolor E</name>
    <dbReference type="NCBI Taxonomy" id="1095630"/>
    <lineage>
        <taxon>Eukaryota</taxon>
        <taxon>Fungi</taxon>
        <taxon>Dikarya</taxon>
        <taxon>Ascomycota</taxon>
        <taxon>Pezizomycotina</taxon>
        <taxon>Leotiomycetes</taxon>
        <taxon>Helotiales</taxon>
        <taxon>Hyaloscyphaceae</taxon>
        <taxon>Hyaloscypha</taxon>
        <taxon>Hyaloscypha bicolor</taxon>
    </lineage>
</organism>
<feature type="compositionally biased region" description="Basic and acidic residues" evidence="2">
    <location>
        <begin position="646"/>
        <end position="656"/>
    </location>
</feature>
<accession>A0A2J6SK37</accession>
<gene>
    <name evidence="3" type="ORF">K444DRAFT_636477</name>
</gene>
<reference evidence="3 4" key="1">
    <citation type="submission" date="2016-04" db="EMBL/GenBank/DDBJ databases">
        <title>A degradative enzymes factory behind the ericoid mycorrhizal symbiosis.</title>
        <authorList>
            <consortium name="DOE Joint Genome Institute"/>
            <person name="Martino E."/>
            <person name="Morin E."/>
            <person name="Grelet G."/>
            <person name="Kuo A."/>
            <person name="Kohler A."/>
            <person name="Daghino S."/>
            <person name="Barry K."/>
            <person name="Choi C."/>
            <person name="Cichocki N."/>
            <person name="Clum A."/>
            <person name="Copeland A."/>
            <person name="Hainaut M."/>
            <person name="Haridas S."/>
            <person name="Labutti K."/>
            <person name="Lindquist E."/>
            <person name="Lipzen A."/>
            <person name="Khouja H.-R."/>
            <person name="Murat C."/>
            <person name="Ohm R."/>
            <person name="Olson A."/>
            <person name="Spatafora J."/>
            <person name="Veneault-Fourrey C."/>
            <person name="Henrissat B."/>
            <person name="Grigoriev I."/>
            <person name="Martin F."/>
            <person name="Perotto S."/>
        </authorList>
    </citation>
    <scope>NUCLEOTIDE SEQUENCE [LARGE SCALE GENOMIC DNA]</scope>
    <source>
        <strain evidence="3 4">E</strain>
    </source>
</reference>
<proteinExistence type="predicted"/>
<dbReference type="GeneID" id="36592074"/>
<dbReference type="OrthoDB" id="3538144at2759"/>
<evidence type="ECO:0000256" key="1">
    <source>
        <dbReference type="SAM" id="Coils"/>
    </source>
</evidence>
<feature type="coiled-coil region" evidence="1">
    <location>
        <begin position="347"/>
        <end position="457"/>
    </location>
</feature>
<name>A0A2J6SK37_9HELO</name>
<protein>
    <submittedName>
        <fullName evidence="3">Uncharacterized protein</fullName>
    </submittedName>
</protein>
<feature type="compositionally biased region" description="Polar residues" evidence="2">
    <location>
        <begin position="584"/>
        <end position="616"/>
    </location>
</feature>
<dbReference type="InParanoid" id="A0A2J6SK37"/>
<feature type="compositionally biased region" description="Polar residues" evidence="2">
    <location>
        <begin position="554"/>
        <end position="566"/>
    </location>
</feature>
<dbReference type="Proteomes" id="UP000235371">
    <property type="component" value="Unassembled WGS sequence"/>
</dbReference>
<dbReference type="AlphaFoldDB" id="A0A2J6SK37"/>
<feature type="region of interest" description="Disordered" evidence="2">
    <location>
        <begin position="257"/>
        <end position="318"/>
    </location>
</feature>
<evidence type="ECO:0000313" key="4">
    <source>
        <dbReference type="Proteomes" id="UP000235371"/>
    </source>
</evidence>